<dbReference type="EMBL" id="CP159258">
    <property type="protein sequence ID" value="XCG72791.1"/>
    <property type="molecule type" value="Genomic_DNA"/>
</dbReference>
<organism evidence="1">
    <name type="scientific">Pseudomonas sp. MYb327</name>
    <dbReference type="NCBI Taxonomy" id="2745230"/>
    <lineage>
        <taxon>Bacteria</taxon>
        <taxon>Pseudomonadati</taxon>
        <taxon>Pseudomonadota</taxon>
        <taxon>Gammaproteobacteria</taxon>
        <taxon>Pseudomonadales</taxon>
        <taxon>Pseudomonadaceae</taxon>
        <taxon>Pseudomonas</taxon>
    </lineage>
</organism>
<sequence length="117" mass="12896">MSPHQIQFTQACKTTDFDADPITIGGYIAWHVQHLRDGEKVDIEGPFFTEAEARISADLMRIEYPGARAYQSGYCASWNPDVNREIAIRNEAVAARMILAGQLGMEIPTVSAPGAQE</sequence>
<name>A0AAU8DYG6_9PSED</name>
<dbReference type="AlphaFoldDB" id="A0AAU8DYG6"/>
<evidence type="ECO:0000313" key="1">
    <source>
        <dbReference type="EMBL" id="XCG72791.1"/>
    </source>
</evidence>
<gene>
    <name evidence="1" type="ORF">ABVN21_18795</name>
</gene>
<accession>A0AAU8DYG6</accession>
<proteinExistence type="predicted"/>
<dbReference type="RefSeq" id="WP_339553447.1">
    <property type="nucleotide sequence ID" value="NZ_CP159258.1"/>
</dbReference>
<evidence type="ECO:0008006" key="2">
    <source>
        <dbReference type="Google" id="ProtNLM"/>
    </source>
</evidence>
<reference evidence="1" key="1">
    <citation type="submission" date="2024-06" db="EMBL/GenBank/DDBJ databases">
        <title>The Caenorhabditis elegans bacterial microbiome influences microsporidia infection through nutrient limitation and inhibiting parasite invasion.</title>
        <authorList>
            <person name="Tamim El Jarkass H."/>
            <person name="Castelblanco S."/>
            <person name="Kaur M."/>
            <person name="Wan Y.C."/>
            <person name="Ellis A.E."/>
            <person name="Sheldon R.D."/>
            <person name="Lien E.C."/>
            <person name="Burton N.O."/>
            <person name="Wright G.D."/>
            <person name="Reinke A.W."/>
        </authorList>
    </citation>
    <scope>NUCLEOTIDE SEQUENCE</scope>
    <source>
        <strain evidence="1">MYb327</strain>
    </source>
</reference>
<protein>
    <recommendedName>
        <fullName evidence="2">DUF2591 domain-containing protein</fullName>
    </recommendedName>
</protein>